<organism evidence="1 2">
    <name type="scientific">Elysia crispata</name>
    <name type="common">lettuce slug</name>
    <dbReference type="NCBI Taxonomy" id="231223"/>
    <lineage>
        <taxon>Eukaryota</taxon>
        <taxon>Metazoa</taxon>
        <taxon>Spiralia</taxon>
        <taxon>Lophotrochozoa</taxon>
        <taxon>Mollusca</taxon>
        <taxon>Gastropoda</taxon>
        <taxon>Heterobranchia</taxon>
        <taxon>Euthyneura</taxon>
        <taxon>Panpulmonata</taxon>
        <taxon>Sacoglossa</taxon>
        <taxon>Placobranchoidea</taxon>
        <taxon>Plakobranchidae</taxon>
        <taxon>Elysia</taxon>
    </lineage>
</organism>
<dbReference type="AlphaFoldDB" id="A0AAE1CYL7"/>
<dbReference type="EMBL" id="JAWDGP010006267">
    <property type="protein sequence ID" value="KAK3744290.1"/>
    <property type="molecule type" value="Genomic_DNA"/>
</dbReference>
<accession>A0AAE1CYL7</accession>
<name>A0AAE1CYL7_9GAST</name>
<protein>
    <submittedName>
        <fullName evidence="1">Uncharacterized protein</fullName>
    </submittedName>
</protein>
<gene>
    <name evidence="1" type="ORF">RRG08_030376</name>
</gene>
<comment type="caution">
    <text evidence="1">The sequence shown here is derived from an EMBL/GenBank/DDBJ whole genome shotgun (WGS) entry which is preliminary data.</text>
</comment>
<sequence>MGQKTKNALLRLYNRSWHSRATPPVWRTAVVVPILKKGKKASDLAKLQADFPYVSYQQNHGMYGLRQTVPFRGR</sequence>
<evidence type="ECO:0000313" key="2">
    <source>
        <dbReference type="Proteomes" id="UP001283361"/>
    </source>
</evidence>
<dbReference type="Proteomes" id="UP001283361">
    <property type="component" value="Unassembled WGS sequence"/>
</dbReference>
<proteinExistence type="predicted"/>
<keyword evidence="2" id="KW-1185">Reference proteome</keyword>
<evidence type="ECO:0000313" key="1">
    <source>
        <dbReference type="EMBL" id="KAK3744290.1"/>
    </source>
</evidence>
<reference evidence="1" key="1">
    <citation type="journal article" date="2023" name="G3 (Bethesda)">
        <title>A reference genome for the long-term kleptoplast-retaining sea slug Elysia crispata morphotype clarki.</title>
        <authorList>
            <person name="Eastman K.E."/>
            <person name="Pendleton A.L."/>
            <person name="Shaikh M.A."/>
            <person name="Suttiyut T."/>
            <person name="Ogas R."/>
            <person name="Tomko P."/>
            <person name="Gavelis G."/>
            <person name="Widhalm J.R."/>
            <person name="Wisecaver J.H."/>
        </authorList>
    </citation>
    <scope>NUCLEOTIDE SEQUENCE</scope>
    <source>
        <strain evidence="1">ECLA1</strain>
    </source>
</reference>